<dbReference type="AlphaFoldDB" id="A0A0H2V512"/>
<proteinExistence type="predicted"/>
<dbReference type="HOGENOM" id="CLU_188991_0_0_6"/>
<dbReference type="KEGG" id="ecc:c0312"/>
<name>A0A0H2V512_ECOL6</name>
<gene>
    <name evidence="1" type="ordered locus">c0312</name>
</gene>
<sequence>MVSTNHTRESSPYLSVPQDDFCIVNPGGCIVYFPANGRDIQDIHDPDFPEQYQRLLERLDYQTMPGTKASGQRNSGYSGF</sequence>
<organism evidence="1 2">
    <name type="scientific">Escherichia coli O6:H1 (strain CFT073 / ATCC 700928 / UPEC)</name>
    <dbReference type="NCBI Taxonomy" id="199310"/>
    <lineage>
        <taxon>Bacteria</taxon>
        <taxon>Pseudomonadati</taxon>
        <taxon>Pseudomonadota</taxon>
        <taxon>Gammaproteobacteria</taxon>
        <taxon>Enterobacterales</taxon>
        <taxon>Enterobacteriaceae</taxon>
        <taxon>Escherichia</taxon>
    </lineage>
</organism>
<dbReference type="EMBL" id="AE014075">
    <property type="protein sequence ID" value="AAN78800.1"/>
    <property type="molecule type" value="Genomic_DNA"/>
</dbReference>
<dbReference type="Proteomes" id="UP000001410">
    <property type="component" value="Chromosome"/>
</dbReference>
<evidence type="ECO:0008006" key="3">
    <source>
        <dbReference type="Google" id="ProtNLM"/>
    </source>
</evidence>
<evidence type="ECO:0000313" key="1">
    <source>
        <dbReference type="EMBL" id="AAN78800.1"/>
    </source>
</evidence>
<accession>A0A0H2V512</accession>
<reference evidence="1 2" key="1">
    <citation type="journal article" date="2002" name="Proc. Natl. Acad. Sci. U.S.A.">
        <title>Extensive mosaic structure revealed by the complete genome sequence of uropathogenic Escherichia coli.</title>
        <authorList>
            <person name="Welch R.A."/>
            <person name="Burland V."/>
            <person name="Plunkett G.III."/>
            <person name="Redford P."/>
            <person name="Roesch P."/>
            <person name="Rasko D."/>
            <person name="Buckles E.L."/>
            <person name="Liou S.R."/>
            <person name="Boutin A."/>
            <person name="Hackett J."/>
            <person name="Stroud D."/>
            <person name="Mayhew G.F."/>
            <person name="Rose D.J."/>
            <person name="Zhou S."/>
            <person name="Schwartz D.C."/>
            <person name="Perna N.T."/>
            <person name="Mobley H.L."/>
            <person name="Donnenberg M.S."/>
            <person name="Blattner F.R."/>
        </authorList>
    </citation>
    <scope>NUCLEOTIDE SEQUENCE [LARGE SCALE GENOMIC DNA]</scope>
    <source>
        <strain evidence="2">CFT073 / ATCC 700928 / UPEC</strain>
    </source>
</reference>
<protein>
    <recommendedName>
        <fullName evidence="3">Inovirus Gp2 family protein</fullName>
    </recommendedName>
</protein>
<keyword evidence="2" id="KW-1185">Reference proteome</keyword>
<evidence type="ECO:0000313" key="2">
    <source>
        <dbReference type="Proteomes" id="UP000001410"/>
    </source>
</evidence>
<dbReference type="STRING" id="199310.c0312"/>